<comment type="caution">
    <text evidence="3">Lacks conserved residue(s) required for the propagation of feature annotation.</text>
</comment>
<feature type="active site" description="Proton acceptor" evidence="3">
    <location>
        <position position="101"/>
    </location>
</feature>
<dbReference type="GO" id="GO:0036221">
    <property type="term" value="F:UTP diphosphatase activity"/>
    <property type="evidence" value="ECO:0007669"/>
    <property type="project" value="RHEA"/>
</dbReference>
<dbReference type="Pfam" id="PF02545">
    <property type="entry name" value="Maf"/>
    <property type="match status" value="1"/>
</dbReference>
<name>A0A423UMQ6_9ACTN</name>
<dbReference type="NCBIfam" id="TIGR00172">
    <property type="entry name" value="maf"/>
    <property type="match status" value="1"/>
</dbReference>
<feature type="site" description="Important for substrate specificity" evidence="3">
    <location>
        <position position="102"/>
    </location>
</feature>
<keyword evidence="2 3" id="KW-0378">Hydrolase</keyword>
<feature type="region of interest" description="Disordered" evidence="4">
    <location>
        <begin position="1"/>
        <end position="25"/>
    </location>
</feature>
<dbReference type="GO" id="GO:0009117">
    <property type="term" value="P:nucleotide metabolic process"/>
    <property type="evidence" value="ECO:0007669"/>
    <property type="project" value="UniProtKB-KW"/>
</dbReference>
<dbReference type="CDD" id="cd00555">
    <property type="entry name" value="Maf"/>
    <property type="match status" value="1"/>
</dbReference>
<dbReference type="PIRSF" id="PIRSF006305">
    <property type="entry name" value="Maf"/>
    <property type="match status" value="1"/>
</dbReference>
<evidence type="ECO:0000256" key="2">
    <source>
        <dbReference type="ARBA" id="ARBA00022801"/>
    </source>
</evidence>
<proteinExistence type="inferred from homology"/>
<dbReference type="HAMAP" id="MF_00528">
    <property type="entry name" value="Maf"/>
    <property type="match status" value="1"/>
</dbReference>
<dbReference type="EC" id="3.6.1.9" evidence="3"/>
<gene>
    <name evidence="5" type="primary">maf</name>
    <name evidence="5" type="ORF">DMP12_02085</name>
</gene>
<evidence type="ECO:0000313" key="5">
    <source>
        <dbReference type="EMBL" id="ROT91465.1"/>
    </source>
</evidence>
<accession>A0A423UMQ6</accession>
<dbReference type="RefSeq" id="WP_096227750.1">
    <property type="nucleotide sequence ID" value="NZ_BAABZN010000001.1"/>
</dbReference>
<dbReference type="GO" id="GO:0036218">
    <property type="term" value="F:dTTP diphosphatase activity"/>
    <property type="evidence" value="ECO:0007669"/>
    <property type="project" value="RHEA"/>
</dbReference>
<comment type="subcellular location">
    <subcellularLocation>
        <location evidence="3">Cytoplasm</location>
    </subcellularLocation>
</comment>
<evidence type="ECO:0000313" key="6">
    <source>
        <dbReference type="Proteomes" id="UP000285258"/>
    </source>
</evidence>
<organism evidence="5 6">
    <name type="scientific">Gordonibacter urolithinfaciens</name>
    <dbReference type="NCBI Taxonomy" id="1335613"/>
    <lineage>
        <taxon>Bacteria</taxon>
        <taxon>Bacillati</taxon>
        <taxon>Actinomycetota</taxon>
        <taxon>Coriobacteriia</taxon>
        <taxon>Eggerthellales</taxon>
        <taxon>Eggerthellaceae</taxon>
        <taxon>Gordonibacter</taxon>
    </lineage>
</organism>
<dbReference type="GeneID" id="97355222"/>
<comment type="catalytic activity">
    <reaction evidence="3">
        <text>UTP + H2O = UMP + diphosphate + H(+)</text>
        <dbReference type="Rhea" id="RHEA:29395"/>
        <dbReference type="ChEBI" id="CHEBI:15377"/>
        <dbReference type="ChEBI" id="CHEBI:15378"/>
        <dbReference type="ChEBI" id="CHEBI:33019"/>
        <dbReference type="ChEBI" id="CHEBI:46398"/>
        <dbReference type="ChEBI" id="CHEBI:57865"/>
        <dbReference type="EC" id="3.6.1.9"/>
    </reaction>
</comment>
<dbReference type="InterPro" id="IPR029001">
    <property type="entry name" value="ITPase-like_fam"/>
</dbReference>
<dbReference type="AlphaFoldDB" id="A0A423UMQ6"/>
<protein>
    <recommendedName>
        <fullName evidence="3">dTTP/UTP pyrophosphatase</fullName>
        <shortName evidence="3">dTTPase/UTPase</shortName>
        <ecNumber evidence="3">3.6.1.9</ecNumber>
    </recommendedName>
    <alternativeName>
        <fullName evidence="3">Nucleoside triphosphate pyrophosphatase</fullName>
    </alternativeName>
    <alternativeName>
        <fullName evidence="3">Nucleotide pyrophosphatase</fullName>
        <shortName evidence="3">Nucleotide PPase</shortName>
    </alternativeName>
</protein>
<reference evidence="6" key="1">
    <citation type="submission" date="2018-05" db="EMBL/GenBank/DDBJ databases">
        <title>Genome Sequencing of selected type strains of the family Eggerthellaceae.</title>
        <authorList>
            <person name="Danylec N."/>
            <person name="Stoll D.A."/>
            <person name="Doetsch A."/>
            <person name="Huch M."/>
        </authorList>
    </citation>
    <scope>NUCLEOTIDE SEQUENCE [LARGE SCALE GENOMIC DNA]</scope>
    <source>
        <strain evidence="6">DSM 27213</strain>
    </source>
</reference>
<evidence type="ECO:0000256" key="1">
    <source>
        <dbReference type="ARBA" id="ARBA00001968"/>
    </source>
</evidence>
<comment type="similarity">
    <text evidence="3">Belongs to the Maf family. YhdE subfamily.</text>
</comment>
<dbReference type="EMBL" id="QIBW01000002">
    <property type="protein sequence ID" value="ROT91465.1"/>
    <property type="molecule type" value="Genomic_DNA"/>
</dbReference>
<dbReference type="PANTHER" id="PTHR43213:SF5">
    <property type="entry name" value="BIFUNCTIONAL DTTP_UTP PYROPHOSPHATASE_METHYLTRANSFERASE PROTEIN-RELATED"/>
    <property type="match status" value="1"/>
</dbReference>
<sequence length="229" mass="24348">MDNEQNTHEAAACGAEAAASGGEPVPDIILASGSPRRKQLLEDAGIAFSVRVSEVDETLEPDLLADPPEAAKKLAERKAGAVVQEVLSENYLGMAAVLGADTMVVLDGEIFGKPVSLSDAKRMLRRLSGRTHEVITAVSLWMVAAPAIEDISVGFRTFVDRSAVTFRCLTDEEIADYLRKGESFDKAGAYAVQGEGASLVERVDGSLDSVIGLPVGRLLDEFPDLFAAR</sequence>
<evidence type="ECO:0000256" key="3">
    <source>
        <dbReference type="HAMAP-Rule" id="MF_00528"/>
    </source>
</evidence>
<dbReference type="Gene3D" id="3.90.950.10">
    <property type="match status" value="1"/>
</dbReference>
<feature type="compositionally biased region" description="Low complexity" evidence="4">
    <location>
        <begin position="9"/>
        <end position="23"/>
    </location>
</feature>
<dbReference type="PANTHER" id="PTHR43213">
    <property type="entry name" value="BIFUNCTIONAL DTTP/UTP PYROPHOSPHATASE/METHYLTRANSFERASE PROTEIN-RELATED"/>
    <property type="match status" value="1"/>
</dbReference>
<feature type="site" description="Important for substrate specificity" evidence="3">
    <location>
        <position position="193"/>
    </location>
</feature>
<dbReference type="Proteomes" id="UP000285258">
    <property type="component" value="Unassembled WGS sequence"/>
</dbReference>
<evidence type="ECO:0000256" key="4">
    <source>
        <dbReference type="SAM" id="MobiDB-lite"/>
    </source>
</evidence>
<comment type="cofactor">
    <cofactor evidence="1 3">
        <name>a divalent metal cation</name>
        <dbReference type="ChEBI" id="CHEBI:60240"/>
    </cofactor>
</comment>
<feature type="site" description="Important for substrate specificity" evidence="3">
    <location>
        <position position="36"/>
    </location>
</feature>
<comment type="function">
    <text evidence="3">Nucleoside triphosphate pyrophosphatase that hydrolyzes dTTP and UTP. May have a dual role in cell division arrest and in preventing the incorporation of modified nucleotides into cellular nucleic acids.</text>
</comment>
<dbReference type="GO" id="GO:0005737">
    <property type="term" value="C:cytoplasm"/>
    <property type="evidence" value="ECO:0007669"/>
    <property type="project" value="UniProtKB-SubCell"/>
</dbReference>
<keyword evidence="3" id="KW-0546">Nucleotide metabolism</keyword>
<keyword evidence="3" id="KW-0963">Cytoplasm</keyword>
<dbReference type="SUPFAM" id="SSF52972">
    <property type="entry name" value="ITPase-like"/>
    <property type="match status" value="1"/>
</dbReference>
<comment type="caution">
    <text evidence="5">The sequence shown here is derived from an EMBL/GenBank/DDBJ whole genome shotgun (WGS) entry which is preliminary data.</text>
</comment>
<dbReference type="InterPro" id="IPR003697">
    <property type="entry name" value="Maf-like"/>
</dbReference>
<comment type="catalytic activity">
    <reaction evidence="3">
        <text>dTTP + H2O = dTMP + diphosphate + H(+)</text>
        <dbReference type="Rhea" id="RHEA:28534"/>
        <dbReference type="ChEBI" id="CHEBI:15377"/>
        <dbReference type="ChEBI" id="CHEBI:15378"/>
        <dbReference type="ChEBI" id="CHEBI:33019"/>
        <dbReference type="ChEBI" id="CHEBI:37568"/>
        <dbReference type="ChEBI" id="CHEBI:63528"/>
        <dbReference type="EC" id="3.6.1.9"/>
    </reaction>
</comment>